<dbReference type="InterPro" id="IPR017853">
    <property type="entry name" value="GH"/>
</dbReference>
<dbReference type="STRING" id="469383.Cwoe_1937"/>
<dbReference type="SUPFAM" id="SSF51445">
    <property type="entry name" value="(Trans)glycosidases"/>
    <property type="match status" value="1"/>
</dbReference>
<dbReference type="AlphaFoldDB" id="D3F383"/>
<gene>
    <name evidence="2" type="ordered locus">Cwoe_1937</name>
</gene>
<dbReference type="eggNOG" id="COG1831">
    <property type="taxonomic scope" value="Bacteria"/>
</dbReference>
<reference evidence="2 3" key="1">
    <citation type="journal article" date="2010" name="Stand. Genomic Sci.">
        <title>Complete genome sequence of Conexibacter woesei type strain (ID131577).</title>
        <authorList>
            <person name="Pukall R."/>
            <person name="Lapidus A."/>
            <person name="Glavina Del Rio T."/>
            <person name="Copeland A."/>
            <person name="Tice H."/>
            <person name="Cheng J.-F."/>
            <person name="Lucas S."/>
            <person name="Chen F."/>
            <person name="Nolan M."/>
            <person name="Bruce D."/>
            <person name="Goodwin L."/>
            <person name="Pitluck S."/>
            <person name="Mavromatis K."/>
            <person name="Ivanova N."/>
            <person name="Ovchinnikova G."/>
            <person name="Pati A."/>
            <person name="Chen A."/>
            <person name="Palaniappan K."/>
            <person name="Land M."/>
            <person name="Hauser L."/>
            <person name="Chang Y.-J."/>
            <person name="Jeffries C.D."/>
            <person name="Chain P."/>
            <person name="Meincke L."/>
            <person name="Sims D."/>
            <person name="Brettin T."/>
            <person name="Detter J.C."/>
            <person name="Rohde M."/>
            <person name="Goeker M."/>
            <person name="Bristow J."/>
            <person name="Eisen J.A."/>
            <person name="Markowitz V."/>
            <person name="Kyrpides N.C."/>
            <person name="Klenk H.-P."/>
            <person name="Hugenholtz P."/>
        </authorList>
    </citation>
    <scope>NUCLEOTIDE SEQUENCE [LARGE SCALE GENOMIC DNA]</scope>
    <source>
        <strain evidence="3">DSM 14684 / CIP 108061 / JCM 11494 / NBRC 100937 / ID131577</strain>
    </source>
</reference>
<dbReference type="PROSITE" id="PS51318">
    <property type="entry name" value="TAT"/>
    <property type="match status" value="1"/>
</dbReference>
<evidence type="ECO:0000313" key="3">
    <source>
        <dbReference type="Proteomes" id="UP000008229"/>
    </source>
</evidence>
<accession>D3F383</accession>
<feature type="region of interest" description="Disordered" evidence="1">
    <location>
        <begin position="31"/>
        <end position="53"/>
    </location>
</feature>
<evidence type="ECO:0000256" key="1">
    <source>
        <dbReference type="SAM" id="MobiDB-lite"/>
    </source>
</evidence>
<evidence type="ECO:0000313" key="2">
    <source>
        <dbReference type="EMBL" id="ADB50363.1"/>
    </source>
</evidence>
<reference evidence="3" key="2">
    <citation type="submission" date="2010-01" db="EMBL/GenBank/DDBJ databases">
        <title>The complete genome of Conexibacter woesei DSM 14684.</title>
        <authorList>
            <consortium name="US DOE Joint Genome Institute (JGI-PGF)"/>
            <person name="Lucas S."/>
            <person name="Copeland A."/>
            <person name="Lapidus A."/>
            <person name="Glavina del Rio T."/>
            <person name="Dalin E."/>
            <person name="Tice H."/>
            <person name="Bruce D."/>
            <person name="Goodwin L."/>
            <person name="Pitluck S."/>
            <person name="Kyrpides N."/>
            <person name="Mavromatis K."/>
            <person name="Ivanova N."/>
            <person name="Mikhailova N."/>
            <person name="Chertkov O."/>
            <person name="Brettin T."/>
            <person name="Detter J.C."/>
            <person name="Han C."/>
            <person name="Larimer F."/>
            <person name="Land M."/>
            <person name="Hauser L."/>
            <person name="Markowitz V."/>
            <person name="Cheng J.-F."/>
            <person name="Hugenholtz P."/>
            <person name="Woyke T."/>
            <person name="Wu D."/>
            <person name="Pukall R."/>
            <person name="Steenblock K."/>
            <person name="Schneider S."/>
            <person name="Klenk H.-P."/>
            <person name="Eisen J.A."/>
        </authorList>
    </citation>
    <scope>NUCLEOTIDE SEQUENCE [LARGE SCALE GENOMIC DNA]</scope>
    <source>
        <strain evidence="3">DSM 14684 / CIP 108061 / JCM 11494 / NBRC 100937 / ID131577</strain>
    </source>
</reference>
<keyword evidence="3" id="KW-1185">Reference proteome</keyword>
<name>D3F383_CONWI</name>
<evidence type="ECO:0008006" key="4">
    <source>
        <dbReference type="Google" id="ProtNLM"/>
    </source>
</evidence>
<organism evidence="2 3">
    <name type="scientific">Conexibacter woesei (strain DSM 14684 / CCUG 47730 / CIP 108061 / JCM 11494 / NBRC 100937 / ID131577)</name>
    <dbReference type="NCBI Taxonomy" id="469383"/>
    <lineage>
        <taxon>Bacteria</taxon>
        <taxon>Bacillati</taxon>
        <taxon>Actinomycetota</taxon>
        <taxon>Thermoleophilia</taxon>
        <taxon>Solirubrobacterales</taxon>
        <taxon>Conexibacteraceae</taxon>
        <taxon>Conexibacter</taxon>
    </lineage>
</organism>
<dbReference type="EMBL" id="CP001854">
    <property type="protein sequence ID" value="ADB50363.1"/>
    <property type="molecule type" value="Genomic_DNA"/>
</dbReference>
<dbReference type="InterPro" id="IPR006311">
    <property type="entry name" value="TAT_signal"/>
</dbReference>
<dbReference type="Gene3D" id="3.20.20.80">
    <property type="entry name" value="Glycosidases"/>
    <property type="match status" value="1"/>
</dbReference>
<dbReference type="RefSeq" id="WP_012933414.1">
    <property type="nucleotide sequence ID" value="NC_013739.1"/>
</dbReference>
<proteinExistence type="predicted"/>
<dbReference type="Proteomes" id="UP000008229">
    <property type="component" value="Chromosome"/>
</dbReference>
<dbReference type="HOGENOM" id="CLU_047695_0_0_11"/>
<dbReference type="KEGG" id="cwo:Cwoe_1937"/>
<protein>
    <recommendedName>
        <fullName evidence="4">Abortive infection protein</fullName>
    </recommendedName>
</protein>
<sequence length="396" mass="43324" precursor="true">MGEDRRFDRRTVLTGTLAAAGGAALAGALPGSAAAGRGPEPHPRPGRCRTSGLRGRGIAYDTGFVNGPNTTHDPFDPQIVKREMQLIRHELNCSAVRVWGGIQDRLEIAARHAADAGLEVWYGPFTTDLTAEQMLDFLADAADRCERLRRRGNSVVLVLGAELSLFQKGFLPGETWQERVAVLTPTNPQLPQLIAELPGKMNAFFAQAVALVRARFRGPISYASLAFERIDWTPFDYVGHDFYPNLVDGEYAGATAAIASLQSHGKPVVIMETGCPAYDGAAARAGHASDAIVVWDHATGRPAGIRGDPVRDEAEQSEYLIGLLELLDREGVDSAFVYTLASYHFRGEFDIASLGIARVLPEGSWGETYRGVPWEPKQAFRDLADHYDRVRGRRRR</sequence>